<comment type="caution">
    <text evidence="1">The sequence shown here is derived from an EMBL/GenBank/DDBJ whole genome shotgun (WGS) entry which is preliminary data.</text>
</comment>
<name>A0A645CK58_9ZZZZ</name>
<reference evidence="1" key="1">
    <citation type="submission" date="2019-08" db="EMBL/GenBank/DDBJ databases">
        <authorList>
            <person name="Kucharzyk K."/>
            <person name="Murdoch R.W."/>
            <person name="Higgins S."/>
            <person name="Loffler F."/>
        </authorList>
    </citation>
    <scope>NUCLEOTIDE SEQUENCE</scope>
</reference>
<sequence>MIPPQRVNDLSNFDDLLRVEAARRFVENDIFRIAAERLGNADALAIALGEIADQAILHVLQPDLIENALEMALDLPLRHAHELADEHQILVDGHLRVERRELRHVAQVTLCFERFLEDVVPVDPDVSLVRGDVSGYDIHRSGFARAVAPDEADDLSLVCLEGYAAHRQIQAVSLV</sequence>
<evidence type="ECO:0000313" key="1">
    <source>
        <dbReference type="EMBL" id="MPM77346.1"/>
    </source>
</evidence>
<accession>A0A645CK58</accession>
<organism evidence="1">
    <name type="scientific">bioreactor metagenome</name>
    <dbReference type="NCBI Taxonomy" id="1076179"/>
    <lineage>
        <taxon>unclassified sequences</taxon>
        <taxon>metagenomes</taxon>
        <taxon>ecological metagenomes</taxon>
    </lineage>
</organism>
<gene>
    <name evidence="1" type="ORF">SDC9_124349</name>
</gene>
<dbReference type="EMBL" id="VSSQ01027887">
    <property type="protein sequence ID" value="MPM77346.1"/>
    <property type="molecule type" value="Genomic_DNA"/>
</dbReference>
<protein>
    <submittedName>
        <fullName evidence="1">Uncharacterized protein</fullName>
    </submittedName>
</protein>
<dbReference type="AntiFam" id="ANF00095">
    <property type="entry name" value="Shadow ORF (opposite ABC transporters)"/>
</dbReference>
<dbReference type="AlphaFoldDB" id="A0A645CK58"/>
<proteinExistence type="predicted"/>